<reference evidence="1" key="1">
    <citation type="submission" date="2024-07" db="EMBL/GenBank/DDBJ databases">
        <authorList>
            <person name="Grose E."/>
            <person name="Duffy M.E."/>
            <person name="Ewool L.M."/>
            <person name="Grose J.H."/>
        </authorList>
    </citation>
    <scope>NUCLEOTIDE SEQUENCE</scope>
</reference>
<sequence>MMSKESSGGRVNYYLAPIAYPQREEQPPYTAECEDIIDALGMTFDEANVFKEIWRTANERTNGKGKVGNTPVRSAQKLVHYSGRILKKATREK</sequence>
<protein>
    <submittedName>
        <fullName evidence="1">Uncharacterized protein</fullName>
    </submittedName>
</protein>
<dbReference type="EMBL" id="PQ072212">
    <property type="protein sequence ID" value="XDG19144.1"/>
    <property type="molecule type" value="Genomic_DNA"/>
</dbReference>
<proteinExistence type="predicted"/>
<evidence type="ECO:0000313" key="1">
    <source>
        <dbReference type="EMBL" id="XDG19144.1"/>
    </source>
</evidence>
<accession>A0AB39ACG4</accession>
<name>A0AB39ACG4_9CAUD</name>
<organism evidence="1">
    <name type="scientific">Erwinia phage Fifi051</name>
    <dbReference type="NCBI Taxonomy" id="3238787"/>
    <lineage>
        <taxon>Viruses</taxon>
        <taxon>Duplodnaviria</taxon>
        <taxon>Heunggongvirae</taxon>
        <taxon>Uroviricota</taxon>
        <taxon>Caudoviricetes</taxon>
    </lineage>
</organism>